<keyword evidence="1" id="KW-0812">Transmembrane</keyword>
<feature type="transmembrane region" description="Helical" evidence="1">
    <location>
        <begin position="12"/>
        <end position="34"/>
    </location>
</feature>
<dbReference type="Gene3D" id="3.40.50.880">
    <property type="match status" value="1"/>
</dbReference>
<name>A0A7W6RZ79_9PROT</name>
<evidence type="ECO:0000313" key="3">
    <source>
        <dbReference type="Proteomes" id="UP000555728"/>
    </source>
</evidence>
<proteinExistence type="predicted"/>
<dbReference type="PANTHER" id="PTHR37947">
    <property type="entry name" value="BLL2462 PROTEIN"/>
    <property type="match status" value="1"/>
</dbReference>
<dbReference type="RefSeq" id="WP_184434074.1">
    <property type="nucleotide sequence ID" value="NZ_JACIGI010000011.1"/>
</dbReference>
<organism evidence="2 3">
    <name type="scientific">Roseospira goensis</name>
    <dbReference type="NCBI Taxonomy" id="391922"/>
    <lineage>
        <taxon>Bacteria</taxon>
        <taxon>Pseudomonadati</taxon>
        <taxon>Pseudomonadota</taxon>
        <taxon>Alphaproteobacteria</taxon>
        <taxon>Rhodospirillales</taxon>
        <taxon>Rhodospirillaceae</taxon>
        <taxon>Roseospira</taxon>
    </lineage>
</organism>
<dbReference type="AlphaFoldDB" id="A0A7W6RZ79"/>
<accession>A0A7W6RZ79</accession>
<reference evidence="2 3" key="1">
    <citation type="submission" date="2020-08" db="EMBL/GenBank/DDBJ databases">
        <title>Genome sequencing of Purple Non-Sulfur Bacteria from various extreme environments.</title>
        <authorList>
            <person name="Mayer M."/>
        </authorList>
    </citation>
    <scope>NUCLEOTIDE SEQUENCE [LARGE SCALE GENOMIC DNA]</scope>
    <source>
        <strain evidence="2 3">JA135</strain>
    </source>
</reference>
<feature type="transmembrane region" description="Helical" evidence="1">
    <location>
        <begin position="669"/>
        <end position="687"/>
    </location>
</feature>
<evidence type="ECO:0000313" key="2">
    <source>
        <dbReference type="EMBL" id="MBB4285964.1"/>
    </source>
</evidence>
<evidence type="ECO:0008006" key="4">
    <source>
        <dbReference type="Google" id="ProtNLM"/>
    </source>
</evidence>
<keyword evidence="1" id="KW-1133">Transmembrane helix</keyword>
<dbReference type="Proteomes" id="UP000555728">
    <property type="component" value="Unassembled WGS sequence"/>
</dbReference>
<keyword evidence="3" id="KW-1185">Reference proteome</keyword>
<comment type="caution">
    <text evidence="2">The sequence shown here is derived from an EMBL/GenBank/DDBJ whole genome shotgun (WGS) entry which is preliminary data.</text>
</comment>
<dbReference type="SUPFAM" id="SSF52317">
    <property type="entry name" value="Class I glutamine amidotransferase-like"/>
    <property type="match status" value="1"/>
</dbReference>
<dbReference type="PANTHER" id="PTHR37947:SF1">
    <property type="entry name" value="BLL2462 PROTEIN"/>
    <property type="match status" value="1"/>
</dbReference>
<dbReference type="EMBL" id="JACIGI010000011">
    <property type="protein sequence ID" value="MBB4285964.1"/>
    <property type="molecule type" value="Genomic_DNA"/>
</dbReference>
<sequence>MTVLTDIALAPLVPVWLLAVLAGIMAALAAVSLWRRARGAWVRLVPGVALLIALANPQGLTERRTPLDDVAVIAVDESFSNGLGDRPAQTAAALDALNRALATQPTLDVRVVPVPDGGADRGTRLMEAVQRALADVPPGRRAGVIALTDGRVHDAEAVGAAALGTPLHVLLTGARDERDRRLVVEAAPAYGLVGRTLTATVRLEDPGLAPGTPVPLAVTRDGRPAGDVVVPANRAETVTLPVEHAGDNVFELTAEAVPGDLTTANNGAALTVNGVRDRLRVLLISGEPHVGERVWRNLLKADANVDLVHFTILRPPHKDDSTPLRELALIAFPIRELFEEQLENFDLVVFDRYSRRGLVPLGYLANVADYVRAGGALLLAAGPEFTDPISLYDSALADVLPITLTRAVVEQPFRPLPTTDGRRHPVTAGLPGLEGGPDGTPDWGPWARLIEVRPTGGRTLLTGPGGRPVLHLARSGEGRVGLLLSDTAWLWAKGYAGGGPQAELLRRLAHWLMKEPELEEDALRARMTGAGLTVTRRGLDPETMPETVTVTDPLGDRRALALTDQGDGRAVATLAADRPGVYTIDDGTLTTVAVVGTPNPRETSEVSATADLLRALAEASGGGVHWLAEDGTPAVRRVLGAQATHGPGWIGLRDNRAFSVAGVDQTPLMPAWLALLAMLGGLGWAWWREGR</sequence>
<keyword evidence="1" id="KW-0472">Membrane</keyword>
<dbReference type="InterPro" id="IPR029062">
    <property type="entry name" value="Class_I_gatase-like"/>
</dbReference>
<gene>
    <name evidence="2" type="ORF">GGD88_001687</name>
</gene>
<evidence type="ECO:0000256" key="1">
    <source>
        <dbReference type="SAM" id="Phobius"/>
    </source>
</evidence>
<protein>
    <recommendedName>
        <fullName evidence="4">Glutamine amidotransferase domain-containing protein</fullName>
    </recommendedName>
</protein>